<proteinExistence type="predicted"/>
<dbReference type="CDD" id="cd00067">
    <property type="entry name" value="GAL4"/>
    <property type="match status" value="1"/>
</dbReference>
<dbReference type="GO" id="GO:0009893">
    <property type="term" value="P:positive regulation of metabolic process"/>
    <property type="evidence" value="ECO:0007669"/>
    <property type="project" value="UniProtKB-ARBA"/>
</dbReference>
<evidence type="ECO:0000256" key="6">
    <source>
        <dbReference type="SAM" id="MobiDB-lite"/>
    </source>
</evidence>
<feature type="region of interest" description="Disordered" evidence="6">
    <location>
        <begin position="97"/>
        <end position="118"/>
    </location>
</feature>
<dbReference type="PANTHER" id="PTHR37534">
    <property type="entry name" value="TRANSCRIPTIONAL ACTIVATOR PROTEIN UGA3"/>
    <property type="match status" value="1"/>
</dbReference>
<accession>A0A318ZI35</accession>
<organism evidence="8 9">
    <name type="scientific">Aspergillus saccharolyticus JOP 1030-1</name>
    <dbReference type="NCBI Taxonomy" id="1450539"/>
    <lineage>
        <taxon>Eukaryota</taxon>
        <taxon>Fungi</taxon>
        <taxon>Dikarya</taxon>
        <taxon>Ascomycota</taxon>
        <taxon>Pezizomycotina</taxon>
        <taxon>Eurotiomycetes</taxon>
        <taxon>Eurotiomycetidae</taxon>
        <taxon>Eurotiales</taxon>
        <taxon>Aspergillaceae</taxon>
        <taxon>Aspergillus</taxon>
        <taxon>Aspergillus subgen. Circumdati</taxon>
    </lineage>
</organism>
<evidence type="ECO:0000256" key="4">
    <source>
        <dbReference type="ARBA" id="ARBA00023163"/>
    </source>
</evidence>
<keyword evidence="4" id="KW-0804">Transcription</keyword>
<dbReference type="GO" id="GO:0000981">
    <property type="term" value="F:DNA-binding transcription factor activity, RNA polymerase II-specific"/>
    <property type="evidence" value="ECO:0007669"/>
    <property type="project" value="InterPro"/>
</dbReference>
<dbReference type="OrthoDB" id="434972at2759"/>
<comment type="subcellular location">
    <subcellularLocation>
        <location evidence="1">Nucleus</location>
    </subcellularLocation>
</comment>
<evidence type="ECO:0000256" key="3">
    <source>
        <dbReference type="ARBA" id="ARBA00023125"/>
    </source>
</evidence>
<dbReference type="STRING" id="1450539.A0A318ZI35"/>
<dbReference type="GO" id="GO:0003677">
    <property type="term" value="F:DNA binding"/>
    <property type="evidence" value="ECO:0007669"/>
    <property type="project" value="UniProtKB-KW"/>
</dbReference>
<feature type="domain" description="Zn(2)-C6 fungal-type" evidence="7">
    <location>
        <begin position="62"/>
        <end position="92"/>
    </location>
</feature>
<reference evidence="8 9" key="1">
    <citation type="submission" date="2016-12" db="EMBL/GenBank/DDBJ databases">
        <title>The genomes of Aspergillus section Nigri reveals drivers in fungal speciation.</title>
        <authorList>
            <consortium name="DOE Joint Genome Institute"/>
            <person name="Vesth T.C."/>
            <person name="Nybo J."/>
            <person name="Theobald S."/>
            <person name="Brandl J."/>
            <person name="Frisvad J.C."/>
            <person name="Nielsen K.F."/>
            <person name="Lyhne E.K."/>
            <person name="Kogle M.E."/>
            <person name="Kuo A."/>
            <person name="Riley R."/>
            <person name="Clum A."/>
            <person name="Nolan M."/>
            <person name="Lipzen A."/>
            <person name="Salamov A."/>
            <person name="Henrissat B."/>
            <person name="Wiebenga A."/>
            <person name="De Vries R.P."/>
            <person name="Grigoriev I.V."/>
            <person name="Mortensen U.H."/>
            <person name="Andersen M.R."/>
            <person name="Baker S.E."/>
        </authorList>
    </citation>
    <scope>NUCLEOTIDE SEQUENCE [LARGE SCALE GENOMIC DNA]</scope>
    <source>
        <strain evidence="8 9">JOP 1030-1</strain>
    </source>
</reference>
<dbReference type="SMART" id="SM00066">
    <property type="entry name" value="GAL4"/>
    <property type="match status" value="2"/>
</dbReference>
<evidence type="ECO:0000256" key="2">
    <source>
        <dbReference type="ARBA" id="ARBA00023015"/>
    </source>
</evidence>
<evidence type="ECO:0000259" key="7">
    <source>
        <dbReference type="PROSITE" id="PS50048"/>
    </source>
</evidence>
<evidence type="ECO:0000256" key="1">
    <source>
        <dbReference type="ARBA" id="ARBA00004123"/>
    </source>
</evidence>
<evidence type="ECO:0000313" key="8">
    <source>
        <dbReference type="EMBL" id="PYH46054.1"/>
    </source>
</evidence>
<dbReference type="RefSeq" id="XP_025432036.1">
    <property type="nucleotide sequence ID" value="XM_025573366.1"/>
</dbReference>
<dbReference type="InterPro" id="IPR001138">
    <property type="entry name" value="Zn2Cys6_DnaBD"/>
</dbReference>
<keyword evidence="5" id="KW-0539">Nucleus</keyword>
<sequence length="571" mass="62406">MVSSTSVCARCAVIKQRCDGQSPCSRCSRLGHICEPQQPGRPAAEAQSLARRRPRASRSRGGCLSCKARKKKCDEIRPRCSDCRRLSIQCEWNPPAGSAASRTIAPPPSPTQSSSEPADSLTLEFVVSDCLPQPDPSFSSESFLATLFDDPTLAIASPSLLDADWLPGPVKPPAGYLNPHLHHDEDRSLFNHFVHVVARALSRSTAGRERNPFLAILLPMAAASETMTSVVLGLSGCHWRRVYPGIWRRALAHQGKALTQVSGRMAQQRGRPFSLETCATILLLCLAELLDGTSRAWTWHLKAASSLVTSESMSLLQSTPEGSFCMHLFHYLDAMSTVSRCRPSLLRAGERLADVTGAHPRSLSQSLRGGAFSTDSVSGIPGPLLEHLGRINLLAAHRSHRVDELSEIGFQTAAAHVRSQLDAWRVQDDTYSDVTLDPGPGTSSPDADRAVTAFEWAVRLRLHQIVNGYSPYHAAVEEALSHILPAVMAVPYGSPVEGTLLFPLVMAGACSLDLERRMVVKERLMVMESTLGFGHIPQARQLLETVWAGEGDEDWNWARVRYNLFPGMVFV</sequence>
<dbReference type="Proteomes" id="UP000248349">
    <property type="component" value="Unassembled WGS sequence"/>
</dbReference>
<feature type="region of interest" description="Disordered" evidence="6">
    <location>
        <begin position="37"/>
        <end position="61"/>
    </location>
</feature>
<dbReference type="Pfam" id="PF00172">
    <property type="entry name" value="Zn_clus"/>
    <property type="match status" value="2"/>
</dbReference>
<protein>
    <recommendedName>
        <fullName evidence="7">Zn(2)-C6 fungal-type domain-containing protein</fullName>
    </recommendedName>
</protein>
<evidence type="ECO:0000313" key="9">
    <source>
        <dbReference type="Proteomes" id="UP000248349"/>
    </source>
</evidence>
<keyword evidence="2" id="KW-0805">Transcription regulation</keyword>
<keyword evidence="9" id="KW-1185">Reference proteome</keyword>
<dbReference type="EMBL" id="KZ821229">
    <property type="protein sequence ID" value="PYH46054.1"/>
    <property type="molecule type" value="Genomic_DNA"/>
</dbReference>
<dbReference type="SUPFAM" id="SSF57701">
    <property type="entry name" value="Zn2/Cys6 DNA-binding domain"/>
    <property type="match status" value="2"/>
</dbReference>
<dbReference type="GO" id="GO:0005634">
    <property type="term" value="C:nucleus"/>
    <property type="evidence" value="ECO:0007669"/>
    <property type="project" value="UniProtKB-SubCell"/>
</dbReference>
<dbReference type="PROSITE" id="PS50048">
    <property type="entry name" value="ZN2_CY6_FUNGAL_2"/>
    <property type="match status" value="1"/>
</dbReference>
<dbReference type="Pfam" id="PF11951">
    <property type="entry name" value="Fungal_trans_2"/>
    <property type="match status" value="1"/>
</dbReference>
<keyword evidence="3" id="KW-0238">DNA-binding</keyword>
<dbReference type="InterPro" id="IPR036864">
    <property type="entry name" value="Zn2-C6_fun-type_DNA-bd_sf"/>
</dbReference>
<name>A0A318ZI35_9EURO</name>
<dbReference type="PANTHER" id="PTHR37534:SF46">
    <property type="entry name" value="ZN(II)2CYS6 TRANSCRIPTION FACTOR (EUROFUNG)"/>
    <property type="match status" value="1"/>
</dbReference>
<dbReference type="PROSITE" id="PS00463">
    <property type="entry name" value="ZN2_CY6_FUNGAL_1"/>
    <property type="match status" value="1"/>
</dbReference>
<evidence type="ECO:0000256" key="5">
    <source>
        <dbReference type="ARBA" id="ARBA00023242"/>
    </source>
</evidence>
<gene>
    <name evidence="8" type="ORF">BP01DRAFT_339434</name>
</gene>
<dbReference type="Gene3D" id="4.10.240.10">
    <property type="entry name" value="Zn(2)-C6 fungal-type DNA-binding domain"/>
    <property type="match status" value="1"/>
</dbReference>
<dbReference type="GeneID" id="37074594"/>
<dbReference type="GO" id="GO:0008270">
    <property type="term" value="F:zinc ion binding"/>
    <property type="evidence" value="ECO:0007669"/>
    <property type="project" value="InterPro"/>
</dbReference>
<dbReference type="AlphaFoldDB" id="A0A318ZI35"/>
<dbReference type="InterPro" id="IPR021858">
    <property type="entry name" value="Fun_TF"/>
</dbReference>